<evidence type="ECO:0000313" key="2">
    <source>
        <dbReference type="EMBL" id="CAB4710103.1"/>
    </source>
</evidence>
<gene>
    <name evidence="2" type="ORF">UFOPK2656_00610</name>
    <name evidence="3" type="ORF">UFOPK3099_00009</name>
    <name evidence="4" type="ORF">UFOPK3267_00234</name>
    <name evidence="5" type="ORF">UFOPK3651_00648</name>
    <name evidence="6" type="ORF">UFOPK3931_01212</name>
    <name evidence="1" type="ORF">UFOPK4189_00608</name>
</gene>
<evidence type="ECO:0000313" key="6">
    <source>
        <dbReference type="EMBL" id="CAB4986952.1"/>
    </source>
</evidence>
<reference evidence="3" key="1">
    <citation type="submission" date="2020-05" db="EMBL/GenBank/DDBJ databases">
        <authorList>
            <person name="Chiriac C."/>
            <person name="Salcher M."/>
            <person name="Ghai R."/>
            <person name="Kavagutti S V."/>
        </authorList>
    </citation>
    <scope>NUCLEOTIDE SEQUENCE</scope>
</reference>
<evidence type="ECO:0000313" key="1">
    <source>
        <dbReference type="EMBL" id="CAB4362826.1"/>
    </source>
</evidence>
<evidence type="ECO:0000313" key="4">
    <source>
        <dbReference type="EMBL" id="CAB4846469.1"/>
    </source>
</evidence>
<dbReference type="InterPro" id="IPR036689">
    <property type="entry name" value="ESAT-6-like_sf"/>
</dbReference>
<dbReference type="EMBL" id="CAFAAV010000001">
    <property type="protein sequence ID" value="CAB4799255.1"/>
    <property type="molecule type" value="Genomic_DNA"/>
</dbReference>
<name>A0A6J6XST4_9ZZZZ</name>
<dbReference type="EMBL" id="CAFBMT010000003">
    <property type="protein sequence ID" value="CAB4917741.1"/>
    <property type="molecule type" value="Genomic_DNA"/>
</dbReference>
<organism evidence="3">
    <name type="scientific">freshwater metagenome</name>
    <dbReference type="NCBI Taxonomy" id="449393"/>
    <lineage>
        <taxon>unclassified sequences</taxon>
        <taxon>metagenomes</taxon>
        <taxon>ecological metagenomes</taxon>
    </lineage>
</organism>
<dbReference type="EMBL" id="CAFBIY010000007">
    <property type="protein sequence ID" value="CAB4846469.1"/>
    <property type="molecule type" value="Genomic_DNA"/>
</dbReference>
<sequence>MTMYGANPEQLASLGRTLRQQITTIEGVMSTVSSMMAGTTWVGPARDRFENDWNTSFRAALGKLNQAFDAAGGDCIARSNDLMRVMGVR</sequence>
<dbReference type="AlphaFoldDB" id="A0A6J6XST4"/>
<dbReference type="EMBL" id="CAESGF010000003">
    <property type="protein sequence ID" value="CAB4362826.1"/>
    <property type="molecule type" value="Genomic_DNA"/>
</dbReference>
<proteinExistence type="predicted"/>
<accession>A0A6J6XST4</accession>
<protein>
    <submittedName>
        <fullName evidence="3">Unannotated protein</fullName>
    </submittedName>
</protein>
<evidence type="ECO:0000313" key="3">
    <source>
        <dbReference type="EMBL" id="CAB4799255.1"/>
    </source>
</evidence>
<evidence type="ECO:0000313" key="5">
    <source>
        <dbReference type="EMBL" id="CAB4917741.1"/>
    </source>
</evidence>
<dbReference type="EMBL" id="CAEZYF010000003">
    <property type="protein sequence ID" value="CAB4710103.1"/>
    <property type="molecule type" value="Genomic_DNA"/>
</dbReference>
<dbReference type="EMBL" id="CAFBOL010000025">
    <property type="protein sequence ID" value="CAB4986952.1"/>
    <property type="molecule type" value="Genomic_DNA"/>
</dbReference>
<dbReference type="SUPFAM" id="SSF140453">
    <property type="entry name" value="EsxAB dimer-like"/>
    <property type="match status" value="1"/>
</dbReference>
<dbReference type="Gene3D" id="1.10.287.1060">
    <property type="entry name" value="ESAT-6-like"/>
    <property type="match status" value="1"/>
</dbReference>